<sequence>MGNILLYCYNENEKDKNVIHLSESCIERLTKEHNESEEISKEGLDKLTNIEEKKWMIKLRCFDEEHSNLYGLTLKAFEDLAFQVESQIEPIRPRICSHDEIVQCLKRNASCSIRCRPIMERYIDCIETFRVNIIKEQIECELKEKRKEDQKIVEHFLKNDSPSQYN</sequence>
<reference evidence="2" key="1">
    <citation type="submission" date="2025-08" db="UniProtKB">
        <authorList>
            <consortium name="RefSeq"/>
        </authorList>
    </citation>
    <scope>IDENTIFICATION</scope>
    <source>
        <tissue evidence="2">Gonads</tissue>
    </source>
</reference>
<dbReference type="Proteomes" id="UP000504635">
    <property type="component" value="Unplaced"/>
</dbReference>
<keyword evidence="1" id="KW-1185">Reference proteome</keyword>
<dbReference type="AlphaFoldDB" id="A0A6J2XLG6"/>
<accession>A0A6J2XLG6</accession>
<dbReference type="RefSeq" id="XP_030752368.1">
    <property type="nucleotide sequence ID" value="XM_030896508.1"/>
</dbReference>
<dbReference type="OrthoDB" id="6753304at2759"/>
<name>A0A6J2XLG6_SITOR</name>
<proteinExistence type="predicted"/>
<organism evidence="1 2">
    <name type="scientific">Sitophilus oryzae</name>
    <name type="common">Rice weevil</name>
    <name type="synonym">Curculio oryzae</name>
    <dbReference type="NCBI Taxonomy" id="7048"/>
    <lineage>
        <taxon>Eukaryota</taxon>
        <taxon>Metazoa</taxon>
        <taxon>Ecdysozoa</taxon>
        <taxon>Arthropoda</taxon>
        <taxon>Hexapoda</taxon>
        <taxon>Insecta</taxon>
        <taxon>Pterygota</taxon>
        <taxon>Neoptera</taxon>
        <taxon>Endopterygota</taxon>
        <taxon>Coleoptera</taxon>
        <taxon>Polyphaga</taxon>
        <taxon>Cucujiformia</taxon>
        <taxon>Curculionidae</taxon>
        <taxon>Dryophthorinae</taxon>
        <taxon>Sitophilus</taxon>
    </lineage>
</organism>
<dbReference type="KEGG" id="soy:115879613"/>
<protein>
    <submittedName>
        <fullName evidence="2">Uncharacterized protein LOC115879613 isoform X1</fullName>
    </submittedName>
</protein>
<gene>
    <name evidence="2" type="primary">LOC115879613</name>
</gene>
<evidence type="ECO:0000313" key="2">
    <source>
        <dbReference type="RefSeq" id="XP_030752368.1"/>
    </source>
</evidence>
<evidence type="ECO:0000313" key="1">
    <source>
        <dbReference type="Proteomes" id="UP000504635"/>
    </source>
</evidence>
<dbReference type="InParanoid" id="A0A6J2XLG6"/>
<dbReference type="GeneID" id="115879613"/>